<dbReference type="Pfam" id="PF00158">
    <property type="entry name" value="Sigma54_activat"/>
    <property type="match status" value="1"/>
</dbReference>
<keyword evidence="11" id="KW-1185">Reference proteome</keyword>
<feature type="domain" description="Sigma-54 factor interaction" evidence="7">
    <location>
        <begin position="297"/>
        <end position="526"/>
    </location>
</feature>
<dbReference type="Pfam" id="PF08447">
    <property type="entry name" value="PAS_3"/>
    <property type="match status" value="2"/>
</dbReference>
<dbReference type="GO" id="GO:0006355">
    <property type="term" value="P:regulation of DNA-templated transcription"/>
    <property type="evidence" value="ECO:0007669"/>
    <property type="project" value="InterPro"/>
</dbReference>
<dbReference type="FunFam" id="1.10.8.60:FF:000014">
    <property type="entry name" value="DNA-binding transcriptional regulator NtrC"/>
    <property type="match status" value="1"/>
</dbReference>
<dbReference type="PROSITE" id="PS50112">
    <property type="entry name" value="PAS"/>
    <property type="match status" value="1"/>
</dbReference>
<dbReference type="PROSITE" id="PS50113">
    <property type="entry name" value="PAC"/>
    <property type="match status" value="2"/>
</dbReference>
<dbReference type="InterPro" id="IPR025662">
    <property type="entry name" value="Sigma_54_int_dom_ATP-bd_1"/>
</dbReference>
<dbReference type="Gene3D" id="1.10.8.60">
    <property type="match status" value="1"/>
</dbReference>
<keyword evidence="4" id="KW-0238">DNA-binding</keyword>
<dbReference type="PANTHER" id="PTHR32071:SF123">
    <property type="entry name" value="DNA-BINDING TRANSCRIPTIONAL ACTIVATOR HYFR-RELATED"/>
    <property type="match status" value="1"/>
</dbReference>
<evidence type="ECO:0000256" key="3">
    <source>
        <dbReference type="ARBA" id="ARBA00023015"/>
    </source>
</evidence>
<evidence type="ECO:0000313" key="11">
    <source>
        <dbReference type="Proteomes" id="UP000593892"/>
    </source>
</evidence>
<dbReference type="Pfam" id="PF25601">
    <property type="entry name" value="AAA_lid_14"/>
    <property type="match status" value="1"/>
</dbReference>
<dbReference type="InterPro" id="IPR025944">
    <property type="entry name" value="Sigma_54_int_dom_CS"/>
</dbReference>
<dbReference type="AlphaFoldDB" id="A0A7S7NMP1"/>
<dbReference type="InterPro" id="IPR027417">
    <property type="entry name" value="P-loop_NTPase"/>
</dbReference>
<dbReference type="EMBL" id="CP063849">
    <property type="protein sequence ID" value="QOY86416.1"/>
    <property type="molecule type" value="Genomic_DNA"/>
</dbReference>
<dbReference type="InterPro" id="IPR013655">
    <property type="entry name" value="PAS_fold_3"/>
</dbReference>
<organism evidence="10 11">
    <name type="scientific">Paludibaculum fermentans</name>
    <dbReference type="NCBI Taxonomy" id="1473598"/>
    <lineage>
        <taxon>Bacteria</taxon>
        <taxon>Pseudomonadati</taxon>
        <taxon>Acidobacteriota</taxon>
        <taxon>Terriglobia</taxon>
        <taxon>Bryobacterales</taxon>
        <taxon>Bryobacteraceae</taxon>
        <taxon>Paludibaculum</taxon>
    </lineage>
</organism>
<dbReference type="InterPro" id="IPR002078">
    <property type="entry name" value="Sigma_54_int"/>
</dbReference>
<evidence type="ECO:0000259" key="8">
    <source>
        <dbReference type="PROSITE" id="PS50112"/>
    </source>
</evidence>
<dbReference type="InterPro" id="IPR000014">
    <property type="entry name" value="PAS"/>
</dbReference>
<dbReference type="InterPro" id="IPR003593">
    <property type="entry name" value="AAA+_ATPase"/>
</dbReference>
<dbReference type="KEGG" id="pfer:IRI77_26955"/>
<keyword evidence="5" id="KW-0010">Activator</keyword>
<dbReference type="FunFam" id="3.40.50.300:FF:000006">
    <property type="entry name" value="DNA-binding transcriptional regulator NtrC"/>
    <property type="match status" value="1"/>
</dbReference>
<dbReference type="PROSITE" id="PS00688">
    <property type="entry name" value="SIGMA54_INTERACT_3"/>
    <property type="match status" value="1"/>
</dbReference>
<keyword evidence="2" id="KW-0067">ATP-binding</keyword>
<dbReference type="SMART" id="SM00091">
    <property type="entry name" value="PAS"/>
    <property type="match status" value="2"/>
</dbReference>
<keyword evidence="3" id="KW-0805">Transcription regulation</keyword>
<dbReference type="GO" id="GO:0005524">
    <property type="term" value="F:ATP binding"/>
    <property type="evidence" value="ECO:0007669"/>
    <property type="project" value="UniProtKB-KW"/>
</dbReference>
<dbReference type="PROSITE" id="PS00675">
    <property type="entry name" value="SIGMA54_INTERACT_1"/>
    <property type="match status" value="1"/>
</dbReference>
<evidence type="ECO:0000313" key="10">
    <source>
        <dbReference type="EMBL" id="QOY86416.1"/>
    </source>
</evidence>
<sequence>MDAPRTAPFTTEAPEGTLQTVIDTIPALVWAARPDGSAEFFNQRWLDYAGLSFDDARDWGWTVAVHPDDRPAAIDHWRSILTSGESGEMEARLRRFDGAYRWFLNRASPLRDESGDTVRWYGTSTDIEERKRAEEATRLDEQNLRLVVDSISGLVATMSASGEVLLLNRQNLEYFGKTTEELENWATSDVVHPDDLPGVVAAWQHCFETGEPYDIEHRLRRADGVYRWFHARGLPARDAEGRIVRWHLLLTDVDARRLAEDELAKAVNEIGRLRDRLHDENTYLQDEIRREHNFEEILGNSPELLRLLNRVESAAPTDANVLIIGETGSGKELIARAIHNRSGRKKSPLVKVNCGAIPSGLVESELFGHVRGAFTSASERRIGRFELANNGTLFLDEVGELPLETQVKLLRVLQEQEFEPVGSNHTVKVNVRIIAATNRDLEKAVQAGSFRSDLYYRLNVIPLHVPALRERRSDIPQLVQAFLQKYTKRMGKPIESVSRDAMKLLVDYSWPGNIRELQNVIERGVVLSRGAVLRLGPDLLPTETETSMEAAAIAEDGNSDSLEEVQRQHILRVLEKTDGVISGPRGAGAILDIHPNTLRSLMSRLGIRRALQAAS</sequence>
<keyword evidence="6" id="KW-0804">Transcription</keyword>
<dbReference type="InterPro" id="IPR001610">
    <property type="entry name" value="PAC"/>
</dbReference>
<dbReference type="InterPro" id="IPR035965">
    <property type="entry name" value="PAS-like_dom_sf"/>
</dbReference>
<evidence type="ECO:0000256" key="2">
    <source>
        <dbReference type="ARBA" id="ARBA00022840"/>
    </source>
</evidence>
<feature type="domain" description="PAC" evidence="9">
    <location>
        <begin position="87"/>
        <end position="139"/>
    </location>
</feature>
<dbReference type="PANTHER" id="PTHR32071">
    <property type="entry name" value="TRANSCRIPTIONAL REGULATORY PROTEIN"/>
    <property type="match status" value="1"/>
</dbReference>
<dbReference type="FunFam" id="3.30.450.20:FF:000099">
    <property type="entry name" value="Sensory box sensor histidine kinase"/>
    <property type="match status" value="2"/>
</dbReference>
<dbReference type="Gene3D" id="1.10.10.60">
    <property type="entry name" value="Homeodomain-like"/>
    <property type="match status" value="1"/>
</dbReference>
<evidence type="ECO:0000256" key="4">
    <source>
        <dbReference type="ARBA" id="ARBA00023125"/>
    </source>
</evidence>
<name>A0A7S7NMP1_PALFE</name>
<dbReference type="CDD" id="cd00130">
    <property type="entry name" value="PAS"/>
    <property type="match status" value="2"/>
</dbReference>
<dbReference type="InterPro" id="IPR025943">
    <property type="entry name" value="Sigma_54_int_dom_ATP-bd_2"/>
</dbReference>
<dbReference type="GO" id="GO:0003677">
    <property type="term" value="F:DNA binding"/>
    <property type="evidence" value="ECO:0007669"/>
    <property type="project" value="UniProtKB-KW"/>
</dbReference>
<accession>A0A7S7NMP1</accession>
<dbReference type="Gene3D" id="3.30.450.20">
    <property type="entry name" value="PAS domain"/>
    <property type="match status" value="2"/>
</dbReference>
<protein>
    <submittedName>
        <fullName evidence="10">Sigma 54-interacting transcriptional regulator</fullName>
    </submittedName>
</protein>
<dbReference type="InterPro" id="IPR000700">
    <property type="entry name" value="PAS-assoc_C"/>
</dbReference>
<proteinExistence type="predicted"/>
<dbReference type="Gene3D" id="3.40.50.300">
    <property type="entry name" value="P-loop containing nucleotide triphosphate hydrolases"/>
    <property type="match status" value="1"/>
</dbReference>
<keyword evidence="1" id="KW-0547">Nucleotide-binding</keyword>
<gene>
    <name evidence="10" type="ORF">IRI77_26955</name>
</gene>
<dbReference type="SMART" id="SM00086">
    <property type="entry name" value="PAC"/>
    <property type="match status" value="2"/>
</dbReference>
<dbReference type="RefSeq" id="WP_194448085.1">
    <property type="nucleotide sequence ID" value="NZ_CP063849.1"/>
</dbReference>
<evidence type="ECO:0000259" key="7">
    <source>
        <dbReference type="PROSITE" id="PS50045"/>
    </source>
</evidence>
<reference evidence="10 11" key="1">
    <citation type="submission" date="2020-10" db="EMBL/GenBank/DDBJ databases">
        <title>Complete genome sequence of Paludibaculum fermentans P105T, a facultatively anaerobic acidobacterium capable of dissimilatory Fe(III) reduction.</title>
        <authorList>
            <person name="Dedysh S.N."/>
            <person name="Beletsky A.V."/>
            <person name="Kulichevskaya I.S."/>
            <person name="Mardanov A.V."/>
            <person name="Ravin N.V."/>
        </authorList>
    </citation>
    <scope>NUCLEOTIDE SEQUENCE [LARGE SCALE GENOMIC DNA]</scope>
    <source>
        <strain evidence="10 11">P105</strain>
    </source>
</reference>
<dbReference type="Proteomes" id="UP000593892">
    <property type="component" value="Chromosome"/>
</dbReference>
<dbReference type="PROSITE" id="PS50045">
    <property type="entry name" value="SIGMA54_INTERACT_4"/>
    <property type="match status" value="1"/>
</dbReference>
<dbReference type="PROSITE" id="PS00676">
    <property type="entry name" value="SIGMA54_INTERACT_2"/>
    <property type="match status" value="1"/>
</dbReference>
<dbReference type="NCBIfam" id="TIGR00229">
    <property type="entry name" value="sensory_box"/>
    <property type="match status" value="2"/>
</dbReference>
<evidence type="ECO:0000256" key="6">
    <source>
        <dbReference type="ARBA" id="ARBA00023163"/>
    </source>
</evidence>
<evidence type="ECO:0000256" key="1">
    <source>
        <dbReference type="ARBA" id="ARBA00022741"/>
    </source>
</evidence>
<evidence type="ECO:0000259" key="9">
    <source>
        <dbReference type="PROSITE" id="PS50113"/>
    </source>
</evidence>
<dbReference type="SMART" id="SM00382">
    <property type="entry name" value="AAA"/>
    <property type="match status" value="1"/>
</dbReference>
<dbReference type="SUPFAM" id="SSF55785">
    <property type="entry name" value="PYP-like sensor domain (PAS domain)"/>
    <property type="match status" value="2"/>
</dbReference>
<dbReference type="CDD" id="cd00009">
    <property type="entry name" value="AAA"/>
    <property type="match status" value="1"/>
</dbReference>
<evidence type="ECO:0000256" key="5">
    <source>
        <dbReference type="ARBA" id="ARBA00023159"/>
    </source>
</evidence>
<feature type="domain" description="PAC" evidence="9">
    <location>
        <begin position="213"/>
        <end position="265"/>
    </location>
</feature>
<dbReference type="SUPFAM" id="SSF52540">
    <property type="entry name" value="P-loop containing nucleoside triphosphate hydrolases"/>
    <property type="match status" value="1"/>
</dbReference>
<dbReference type="InterPro" id="IPR058031">
    <property type="entry name" value="AAA_lid_NorR"/>
</dbReference>
<feature type="domain" description="PAS" evidence="8">
    <location>
        <begin position="140"/>
        <end position="210"/>
    </location>
</feature>